<evidence type="ECO:0000313" key="3">
    <source>
        <dbReference type="Proteomes" id="UP001066276"/>
    </source>
</evidence>
<comment type="caution">
    <text evidence="2">The sequence shown here is derived from an EMBL/GenBank/DDBJ whole genome shotgun (WGS) entry which is preliminary data.</text>
</comment>
<feature type="region of interest" description="Disordered" evidence="1">
    <location>
        <begin position="20"/>
        <end position="84"/>
    </location>
</feature>
<keyword evidence="3" id="KW-1185">Reference proteome</keyword>
<dbReference type="EMBL" id="JANPWB010000014">
    <property type="protein sequence ID" value="KAJ1100822.1"/>
    <property type="molecule type" value="Genomic_DNA"/>
</dbReference>
<proteinExistence type="predicted"/>
<dbReference type="Proteomes" id="UP001066276">
    <property type="component" value="Chromosome 10"/>
</dbReference>
<evidence type="ECO:0000256" key="1">
    <source>
        <dbReference type="SAM" id="MobiDB-lite"/>
    </source>
</evidence>
<protein>
    <submittedName>
        <fullName evidence="2">Uncharacterized protein</fullName>
    </submittedName>
</protein>
<sequence length="84" mass="8784">MEARGARLECLMLRDLEASGRTEDAAAGPSCAEVDRPGPVPRPTKEEGCDPCRGVGLEPGDPLAGRRSRDPPVRRACGGGPARC</sequence>
<evidence type="ECO:0000313" key="2">
    <source>
        <dbReference type="EMBL" id="KAJ1100822.1"/>
    </source>
</evidence>
<organism evidence="2 3">
    <name type="scientific">Pleurodeles waltl</name>
    <name type="common">Iberian ribbed newt</name>
    <dbReference type="NCBI Taxonomy" id="8319"/>
    <lineage>
        <taxon>Eukaryota</taxon>
        <taxon>Metazoa</taxon>
        <taxon>Chordata</taxon>
        <taxon>Craniata</taxon>
        <taxon>Vertebrata</taxon>
        <taxon>Euteleostomi</taxon>
        <taxon>Amphibia</taxon>
        <taxon>Batrachia</taxon>
        <taxon>Caudata</taxon>
        <taxon>Salamandroidea</taxon>
        <taxon>Salamandridae</taxon>
        <taxon>Pleurodelinae</taxon>
        <taxon>Pleurodeles</taxon>
    </lineage>
</organism>
<dbReference type="AlphaFoldDB" id="A0AAV7MBD8"/>
<gene>
    <name evidence="2" type="ORF">NDU88_005897</name>
</gene>
<accession>A0AAV7MBD8</accession>
<name>A0AAV7MBD8_PLEWA</name>
<reference evidence="2" key="1">
    <citation type="journal article" date="2022" name="bioRxiv">
        <title>Sequencing and chromosome-scale assembly of the giantPleurodeles waltlgenome.</title>
        <authorList>
            <person name="Brown T."/>
            <person name="Elewa A."/>
            <person name="Iarovenko S."/>
            <person name="Subramanian E."/>
            <person name="Araus A.J."/>
            <person name="Petzold A."/>
            <person name="Susuki M."/>
            <person name="Suzuki K.-i.T."/>
            <person name="Hayashi T."/>
            <person name="Toyoda A."/>
            <person name="Oliveira C."/>
            <person name="Osipova E."/>
            <person name="Leigh N.D."/>
            <person name="Simon A."/>
            <person name="Yun M.H."/>
        </authorList>
    </citation>
    <scope>NUCLEOTIDE SEQUENCE</scope>
    <source>
        <strain evidence="2">20211129_DDA</strain>
        <tissue evidence="2">Liver</tissue>
    </source>
</reference>